<dbReference type="InterPro" id="IPR030802">
    <property type="entry name" value="Permease_MalE"/>
</dbReference>
<feature type="transmembrane region" description="Helical" evidence="1">
    <location>
        <begin position="58"/>
        <end position="78"/>
    </location>
</feature>
<feature type="transmembrane region" description="Helical" evidence="1">
    <location>
        <begin position="236"/>
        <end position="260"/>
    </location>
</feature>
<evidence type="ECO:0000313" key="2">
    <source>
        <dbReference type="EMBL" id="GLH68572.1"/>
    </source>
</evidence>
<protein>
    <recommendedName>
        <fullName evidence="4">ABC transporter permease</fullName>
    </recommendedName>
</protein>
<evidence type="ECO:0000313" key="3">
    <source>
        <dbReference type="Proteomes" id="UP001165089"/>
    </source>
</evidence>
<dbReference type="Proteomes" id="UP001165089">
    <property type="component" value="Unassembled WGS sequence"/>
</dbReference>
<organism evidence="2 3">
    <name type="scientific">Geothrix rubra</name>
    <dbReference type="NCBI Taxonomy" id="2927977"/>
    <lineage>
        <taxon>Bacteria</taxon>
        <taxon>Pseudomonadati</taxon>
        <taxon>Acidobacteriota</taxon>
        <taxon>Holophagae</taxon>
        <taxon>Holophagales</taxon>
        <taxon>Holophagaceae</taxon>
        <taxon>Geothrix</taxon>
    </lineage>
</organism>
<accession>A0ABQ5Q1H1</accession>
<name>A0ABQ5Q1H1_9BACT</name>
<dbReference type="RefSeq" id="WP_285722079.1">
    <property type="nucleotide sequence ID" value="NZ_BSDD01000001.1"/>
</dbReference>
<reference evidence="2 3" key="1">
    <citation type="journal article" date="2023" name="Antonie Van Leeuwenhoek">
        <title>Mesoterricola silvestris gen. nov., sp. nov., Mesoterricola sediminis sp. nov., Geothrix oryzae sp. nov., Geothrix edaphica sp. nov., Geothrix rubra sp. nov., and Geothrix limicola sp. nov., six novel members of Acidobacteriota isolated from soils.</title>
        <authorList>
            <person name="Itoh H."/>
            <person name="Sugisawa Y."/>
            <person name="Mise K."/>
            <person name="Xu Z."/>
            <person name="Kuniyasu M."/>
            <person name="Ushijima N."/>
            <person name="Kawano K."/>
            <person name="Kobayashi E."/>
            <person name="Shiratori Y."/>
            <person name="Masuda Y."/>
            <person name="Senoo K."/>
        </authorList>
    </citation>
    <scope>NUCLEOTIDE SEQUENCE [LARGE SCALE GENOMIC DNA]</scope>
    <source>
        <strain evidence="2 3">Red803</strain>
    </source>
</reference>
<dbReference type="Pfam" id="PF02405">
    <property type="entry name" value="MlaE"/>
    <property type="match status" value="1"/>
</dbReference>
<evidence type="ECO:0000256" key="1">
    <source>
        <dbReference type="SAM" id="Phobius"/>
    </source>
</evidence>
<feature type="transmembrane region" description="Helical" evidence="1">
    <location>
        <begin position="90"/>
        <end position="112"/>
    </location>
</feature>
<keyword evidence="1" id="KW-0812">Transmembrane</keyword>
<dbReference type="PANTHER" id="PTHR30188">
    <property type="entry name" value="ABC TRANSPORTER PERMEASE PROTEIN-RELATED"/>
    <property type="match status" value="1"/>
</dbReference>
<dbReference type="PANTHER" id="PTHR30188:SF4">
    <property type="entry name" value="PROTEIN TRIGALACTOSYLDIACYLGLYCEROL 1, CHLOROPLASTIC"/>
    <property type="match status" value="1"/>
</dbReference>
<proteinExistence type="predicted"/>
<evidence type="ECO:0008006" key="4">
    <source>
        <dbReference type="Google" id="ProtNLM"/>
    </source>
</evidence>
<gene>
    <name evidence="2" type="ORF">GETHPA_01050</name>
</gene>
<comment type="caution">
    <text evidence="2">The sequence shown here is derived from an EMBL/GenBank/DDBJ whole genome shotgun (WGS) entry which is preliminary data.</text>
</comment>
<dbReference type="EMBL" id="BSDD01000001">
    <property type="protein sequence ID" value="GLH68572.1"/>
    <property type="molecule type" value="Genomic_DNA"/>
</dbReference>
<feature type="transmembrane region" description="Helical" evidence="1">
    <location>
        <begin position="201"/>
        <end position="224"/>
    </location>
</feature>
<keyword evidence="1" id="KW-0472">Membrane</keyword>
<keyword evidence="3" id="KW-1185">Reference proteome</keyword>
<sequence length="261" mass="27933">MGFLASLGAPVRRFLVFLGDQAHLVLQTLRYALTLRLDQLPVVGAQARLQIRFTGLDALLLTCGTALLLGGVTLIQAFSQLSGLGAENYIGLLMVLIIFRELGPLLTAVLVIGRSATAIAAELGTMQLNGEVDALAAHGVNPYQYLLLPRWLGVLVSVFALVVFFDASALVGGFLVARLKHGVTLGFFMDSVRDALMNRDLAATLLKVALFSGAIAFHACHYGLGIRRSQTEIPQAVTKTVVSALVAVFLLDGLVTAFFYF</sequence>
<keyword evidence="1" id="KW-1133">Transmembrane helix</keyword>
<feature type="transmembrane region" description="Helical" evidence="1">
    <location>
        <begin position="151"/>
        <end position="177"/>
    </location>
</feature>